<sequence length="49" mass="4981">MPRATVVALPLLQCAKSTNLSKSLASEGLVALAGVECHSRKARASEGGT</sequence>
<dbReference type="GeneID" id="13542638"/>
<proteinExistence type="predicted"/>
<reference evidence="2" key="1">
    <citation type="journal article" date="2011" name="Proc. Natl. Acad. Sci. U.S.A.">
        <title>Obligate biotrophy features unraveled by the genomic analysis of rust fungi.</title>
        <authorList>
            <person name="Duplessis S."/>
            <person name="Cuomo C.A."/>
            <person name="Lin Y.-C."/>
            <person name="Aerts A."/>
            <person name="Tisserant E."/>
            <person name="Veneault-Fourrey C."/>
            <person name="Joly D.L."/>
            <person name="Hacquard S."/>
            <person name="Amselem J."/>
            <person name="Cantarel B.L."/>
            <person name="Chiu R."/>
            <person name="Coutinho P.M."/>
            <person name="Feau N."/>
            <person name="Field M."/>
            <person name="Frey P."/>
            <person name="Gelhaye E."/>
            <person name="Goldberg J."/>
            <person name="Grabherr M.G."/>
            <person name="Kodira C.D."/>
            <person name="Kohler A."/>
            <person name="Kuees U."/>
            <person name="Lindquist E.A."/>
            <person name="Lucas S.M."/>
            <person name="Mago R."/>
            <person name="Mauceli E."/>
            <person name="Morin E."/>
            <person name="Murat C."/>
            <person name="Pangilinan J.L."/>
            <person name="Park R."/>
            <person name="Pearson M."/>
            <person name="Quesneville H."/>
            <person name="Rouhier N."/>
            <person name="Sakthikumar S."/>
            <person name="Salamov A.A."/>
            <person name="Schmutz J."/>
            <person name="Selles B."/>
            <person name="Shapiro H."/>
            <person name="Tanguay P."/>
            <person name="Tuskan G.A."/>
            <person name="Henrissat B."/>
            <person name="Van de Peer Y."/>
            <person name="Rouze P."/>
            <person name="Ellis J.G."/>
            <person name="Dodds P.N."/>
            <person name="Schein J.E."/>
            <person name="Zhong S."/>
            <person name="Hamelin R.C."/>
            <person name="Grigoriev I.V."/>
            <person name="Szabo L.J."/>
            <person name="Martin F."/>
        </authorList>
    </citation>
    <scope>NUCLEOTIDE SEQUENCE [LARGE SCALE GENOMIC DNA]</scope>
    <source>
        <strain evidence="2">CRL 75-36-700-3 / race SCCL</strain>
    </source>
</reference>
<evidence type="ECO:0000313" key="2">
    <source>
        <dbReference type="Proteomes" id="UP000008783"/>
    </source>
</evidence>
<dbReference type="EMBL" id="DS178268">
    <property type="protein sequence ID" value="EHS64482.1"/>
    <property type="molecule type" value="Genomic_DNA"/>
</dbReference>
<dbReference type="HOGENOM" id="CLU_3143677_0_0_1"/>
<accession>H6QPY0</accession>
<dbReference type="VEuPathDB" id="FungiDB:PGTG_20948"/>
<dbReference type="Proteomes" id="UP000008783">
    <property type="component" value="Unassembled WGS sequence"/>
</dbReference>
<dbReference type="RefSeq" id="XP_003890396.1">
    <property type="nucleotide sequence ID" value="XM_003890347.1"/>
</dbReference>
<organism evidence="1 2">
    <name type="scientific">Puccinia graminis f. sp. tritici (strain CRL 75-36-700-3 / race SCCL)</name>
    <name type="common">Black stem rust fungus</name>
    <dbReference type="NCBI Taxonomy" id="418459"/>
    <lineage>
        <taxon>Eukaryota</taxon>
        <taxon>Fungi</taxon>
        <taxon>Dikarya</taxon>
        <taxon>Basidiomycota</taxon>
        <taxon>Pucciniomycotina</taxon>
        <taxon>Pucciniomycetes</taxon>
        <taxon>Pucciniales</taxon>
        <taxon>Pucciniaceae</taxon>
        <taxon>Puccinia</taxon>
    </lineage>
</organism>
<name>H6QPY0_PUCGT</name>
<keyword evidence="2" id="KW-1185">Reference proteome</keyword>
<evidence type="ECO:0000313" key="1">
    <source>
        <dbReference type="EMBL" id="EHS64482.1"/>
    </source>
</evidence>
<dbReference type="KEGG" id="pgr:PGTG_20948"/>
<protein>
    <submittedName>
        <fullName evidence="1">Uncharacterized protein</fullName>
    </submittedName>
</protein>
<dbReference type="AlphaFoldDB" id="H6QPY0"/>
<gene>
    <name evidence="1" type="ORF">PGTG_20948</name>
</gene>
<dbReference type="InParanoid" id="H6QPY0"/>